<dbReference type="Proteomes" id="UP000298111">
    <property type="component" value="Unassembled WGS sequence"/>
</dbReference>
<accession>A0A8H1LGD2</accession>
<evidence type="ECO:0000256" key="1">
    <source>
        <dbReference type="ARBA" id="ARBA00022679"/>
    </source>
</evidence>
<dbReference type="InterPro" id="IPR050832">
    <property type="entry name" value="Bact_Acetyltransf"/>
</dbReference>
<dbReference type="GO" id="GO:0016747">
    <property type="term" value="F:acyltransferase activity, transferring groups other than amino-acyl groups"/>
    <property type="evidence" value="ECO:0007669"/>
    <property type="project" value="InterPro"/>
</dbReference>
<evidence type="ECO:0000259" key="3">
    <source>
        <dbReference type="PROSITE" id="PS51186"/>
    </source>
</evidence>
<dbReference type="Gene3D" id="3.40.630.30">
    <property type="match status" value="1"/>
</dbReference>
<dbReference type="AlphaFoldDB" id="A0A8H1LGD2"/>
<dbReference type="Pfam" id="PF00583">
    <property type="entry name" value="Acetyltransf_1"/>
    <property type="match status" value="1"/>
</dbReference>
<feature type="domain" description="N-acetyltransferase" evidence="3">
    <location>
        <begin position="40"/>
        <end position="190"/>
    </location>
</feature>
<proteinExistence type="predicted"/>
<dbReference type="PROSITE" id="PS51186">
    <property type="entry name" value="GNAT"/>
    <property type="match status" value="1"/>
</dbReference>
<comment type="caution">
    <text evidence="4">The sequence shown here is derived from an EMBL/GenBank/DDBJ whole genome shotgun (WGS) entry which is preliminary data.</text>
</comment>
<gene>
    <name evidence="4" type="ORF">D8771_05740</name>
</gene>
<dbReference type="EMBL" id="RCIY01000040">
    <property type="protein sequence ID" value="TGG85929.1"/>
    <property type="molecule type" value="Genomic_DNA"/>
</dbReference>
<evidence type="ECO:0000313" key="5">
    <source>
        <dbReference type="Proteomes" id="UP000298111"/>
    </source>
</evidence>
<protein>
    <submittedName>
        <fullName evidence="4">GNAT family N-acetyltransferase</fullName>
    </submittedName>
</protein>
<organism evidence="4 5">
    <name type="scientific">Streptomyces albus</name>
    <dbReference type="NCBI Taxonomy" id="1888"/>
    <lineage>
        <taxon>Bacteria</taxon>
        <taxon>Bacillati</taxon>
        <taxon>Actinomycetota</taxon>
        <taxon>Actinomycetes</taxon>
        <taxon>Kitasatosporales</taxon>
        <taxon>Streptomycetaceae</taxon>
        <taxon>Streptomyces</taxon>
    </lineage>
</organism>
<keyword evidence="2" id="KW-0012">Acyltransferase</keyword>
<dbReference type="InterPro" id="IPR008125">
    <property type="entry name" value="Streptothricin_AcTrfase"/>
</dbReference>
<dbReference type="PANTHER" id="PTHR43877">
    <property type="entry name" value="AMINOALKYLPHOSPHONATE N-ACETYLTRANSFERASE-RELATED-RELATED"/>
    <property type="match status" value="1"/>
</dbReference>
<dbReference type="RefSeq" id="WP_041969067.1">
    <property type="nucleotide sequence ID" value="NZ_BBQG01000049.1"/>
</dbReference>
<sequence>MTLPDSGPAGRGAVGAITYRVAESERDRSAVIKGEFSSDTVFEVVRSEEGFSIRPTRLDAPVHKVFPDDEPAGEEAPGDRRRFVALDGDHVCGYADTEYEPWNRRLTIADIEVAGPYRGRGIGRALMDHAIDWARSRGAGHVWLEVTNINAPAIRAYQRMGFTFCGLDTSLYSGTESEGETALFMSRVIDHPAGR</sequence>
<dbReference type="GeneID" id="75180146"/>
<dbReference type="InterPro" id="IPR000182">
    <property type="entry name" value="GNAT_dom"/>
</dbReference>
<evidence type="ECO:0000313" key="4">
    <source>
        <dbReference type="EMBL" id="TGG85929.1"/>
    </source>
</evidence>
<dbReference type="CDD" id="cd04301">
    <property type="entry name" value="NAT_SF"/>
    <property type="match status" value="1"/>
</dbReference>
<dbReference type="SUPFAM" id="SSF55729">
    <property type="entry name" value="Acyl-CoA N-acyltransferases (Nat)"/>
    <property type="match status" value="1"/>
</dbReference>
<name>A0A8H1LGD2_9ACTN</name>
<evidence type="ECO:0000256" key="2">
    <source>
        <dbReference type="ARBA" id="ARBA00023315"/>
    </source>
</evidence>
<dbReference type="InterPro" id="IPR016181">
    <property type="entry name" value="Acyl_CoA_acyltransferase"/>
</dbReference>
<keyword evidence="1 4" id="KW-0808">Transferase</keyword>
<dbReference type="PRINTS" id="PR01754">
    <property type="entry name" value="SACTRNSFRASE"/>
</dbReference>
<reference evidence="4 5" key="1">
    <citation type="submission" date="2018-10" db="EMBL/GenBank/DDBJ databases">
        <title>Isolation of pseudouridimycin from Streptomyces albus DSM 40763.</title>
        <authorList>
            <person name="Rosenqvist P."/>
            <person name="Metsae-Ketelae M."/>
            <person name="Virta P."/>
        </authorList>
    </citation>
    <scope>NUCLEOTIDE SEQUENCE [LARGE SCALE GENOMIC DNA]</scope>
    <source>
        <strain evidence="4 5">DSM 40763</strain>
    </source>
</reference>